<evidence type="ECO:0000256" key="3">
    <source>
        <dbReference type="ARBA" id="ARBA00022527"/>
    </source>
</evidence>
<feature type="region of interest" description="Disordered" evidence="11">
    <location>
        <begin position="21"/>
        <end position="45"/>
    </location>
</feature>
<dbReference type="GO" id="GO:0032968">
    <property type="term" value="P:positive regulation of transcription elongation by RNA polymerase II"/>
    <property type="evidence" value="ECO:0007669"/>
    <property type="project" value="TreeGrafter"/>
</dbReference>
<dbReference type="SUPFAM" id="SSF56112">
    <property type="entry name" value="Protein kinase-like (PK-like)"/>
    <property type="match status" value="1"/>
</dbReference>
<dbReference type="InterPro" id="IPR008271">
    <property type="entry name" value="Ser/Thr_kinase_AS"/>
</dbReference>
<feature type="compositionally biased region" description="Basic and acidic residues" evidence="11">
    <location>
        <begin position="502"/>
        <end position="520"/>
    </location>
</feature>
<dbReference type="PANTHER" id="PTHR24056">
    <property type="entry name" value="CELL DIVISION PROTEIN KINASE"/>
    <property type="match status" value="1"/>
</dbReference>
<dbReference type="InterPro" id="IPR011009">
    <property type="entry name" value="Kinase-like_dom_sf"/>
</dbReference>
<dbReference type="PROSITE" id="PS50157">
    <property type="entry name" value="ZINC_FINGER_C2H2_2"/>
    <property type="match status" value="1"/>
</dbReference>
<dbReference type="SMART" id="SM00220">
    <property type="entry name" value="S_TKc"/>
    <property type="match status" value="1"/>
</dbReference>
<gene>
    <name evidence="14" type="ORF">C4D60_Mb04t03320</name>
</gene>
<dbReference type="InterPro" id="IPR017441">
    <property type="entry name" value="Protein_kinase_ATP_BS"/>
</dbReference>
<evidence type="ECO:0000259" key="12">
    <source>
        <dbReference type="PROSITE" id="PS50011"/>
    </source>
</evidence>
<dbReference type="Gene3D" id="1.10.510.10">
    <property type="entry name" value="Transferase(Phosphotransferase) domain 1"/>
    <property type="match status" value="1"/>
</dbReference>
<feature type="domain" description="Protein kinase" evidence="12">
    <location>
        <begin position="111"/>
        <end position="395"/>
    </location>
</feature>
<dbReference type="PROSITE" id="PS50011">
    <property type="entry name" value="PROTEIN_KINASE_DOM"/>
    <property type="match status" value="1"/>
</dbReference>
<protein>
    <recommendedName>
        <fullName evidence="2">[RNA-polymerase]-subunit kinase</fullName>
        <ecNumber evidence="2">2.7.11.23</ecNumber>
    </recommendedName>
</protein>
<keyword evidence="4" id="KW-0808">Transferase</keyword>
<evidence type="ECO:0000256" key="7">
    <source>
        <dbReference type="ARBA" id="ARBA00022840"/>
    </source>
</evidence>
<reference evidence="14 15" key="1">
    <citation type="journal article" date="2019" name="Nat. Plants">
        <title>Genome sequencing of Musa balbisiana reveals subgenome evolution and function divergence in polyploid bananas.</title>
        <authorList>
            <person name="Yao X."/>
        </authorList>
    </citation>
    <scope>NUCLEOTIDE SEQUENCE [LARGE SCALE GENOMIC DNA]</scope>
    <source>
        <strain evidence="15">cv. DH-PKW</strain>
        <tissue evidence="14">Leaves</tissue>
    </source>
</reference>
<keyword evidence="9" id="KW-0863">Zinc-finger</keyword>
<feature type="region of interest" description="Disordered" evidence="11">
    <location>
        <begin position="496"/>
        <end position="537"/>
    </location>
</feature>
<evidence type="ECO:0000259" key="13">
    <source>
        <dbReference type="PROSITE" id="PS50157"/>
    </source>
</evidence>
<organism evidence="14 15">
    <name type="scientific">Musa balbisiana</name>
    <name type="common">Banana</name>
    <dbReference type="NCBI Taxonomy" id="52838"/>
    <lineage>
        <taxon>Eukaryota</taxon>
        <taxon>Viridiplantae</taxon>
        <taxon>Streptophyta</taxon>
        <taxon>Embryophyta</taxon>
        <taxon>Tracheophyta</taxon>
        <taxon>Spermatophyta</taxon>
        <taxon>Magnoliopsida</taxon>
        <taxon>Liliopsida</taxon>
        <taxon>Zingiberales</taxon>
        <taxon>Musaceae</taxon>
        <taxon>Musa</taxon>
    </lineage>
</organism>
<dbReference type="GO" id="GO:0008353">
    <property type="term" value="F:RNA polymerase II CTD heptapeptide repeat kinase activity"/>
    <property type="evidence" value="ECO:0007669"/>
    <property type="project" value="UniProtKB-EC"/>
</dbReference>
<dbReference type="Pfam" id="PF00069">
    <property type="entry name" value="Pkinase"/>
    <property type="match status" value="1"/>
</dbReference>
<dbReference type="InterPro" id="IPR013087">
    <property type="entry name" value="Znf_C2H2_type"/>
</dbReference>
<dbReference type="PROSITE" id="PS00107">
    <property type="entry name" value="PROTEIN_KINASE_ATP"/>
    <property type="match status" value="1"/>
</dbReference>
<feature type="compositionally biased region" description="Polar residues" evidence="11">
    <location>
        <begin position="834"/>
        <end position="849"/>
    </location>
</feature>
<evidence type="ECO:0000313" key="14">
    <source>
        <dbReference type="EMBL" id="THU71614.1"/>
    </source>
</evidence>
<keyword evidence="7 10" id="KW-0067">ATP-binding</keyword>
<keyword evidence="15" id="KW-1185">Reference proteome</keyword>
<keyword evidence="5 10" id="KW-0547">Nucleotide-binding</keyword>
<dbReference type="GO" id="GO:0005524">
    <property type="term" value="F:ATP binding"/>
    <property type="evidence" value="ECO:0007669"/>
    <property type="project" value="UniProtKB-UniRule"/>
</dbReference>
<keyword evidence="6" id="KW-0418">Kinase</keyword>
<dbReference type="PROSITE" id="PS00108">
    <property type="entry name" value="PROTEIN_KINASE_ST"/>
    <property type="match status" value="1"/>
</dbReference>
<dbReference type="Proteomes" id="UP000317650">
    <property type="component" value="Chromosome 4"/>
</dbReference>
<comment type="catalytic activity">
    <reaction evidence="8">
        <text>[DNA-directed RNA polymerase] + ATP = phospho-[DNA-directed RNA polymerase] + ADP + H(+)</text>
        <dbReference type="Rhea" id="RHEA:10216"/>
        <dbReference type="Rhea" id="RHEA-COMP:11321"/>
        <dbReference type="Rhea" id="RHEA-COMP:11322"/>
        <dbReference type="ChEBI" id="CHEBI:15378"/>
        <dbReference type="ChEBI" id="CHEBI:30616"/>
        <dbReference type="ChEBI" id="CHEBI:43176"/>
        <dbReference type="ChEBI" id="CHEBI:68546"/>
        <dbReference type="ChEBI" id="CHEBI:456216"/>
        <dbReference type="EC" id="2.7.11.23"/>
    </reaction>
</comment>
<feature type="domain" description="C2H2-type" evidence="13">
    <location>
        <begin position="735"/>
        <end position="762"/>
    </location>
</feature>
<feature type="compositionally biased region" description="Polar residues" evidence="11">
    <location>
        <begin position="522"/>
        <end position="531"/>
    </location>
</feature>
<dbReference type="InterPro" id="IPR036236">
    <property type="entry name" value="Znf_C2H2_sf"/>
</dbReference>
<comment type="caution">
    <text evidence="14">The sequence shown here is derived from an EMBL/GenBank/DDBJ whole genome shotgun (WGS) entry which is preliminary data.</text>
</comment>
<keyword evidence="3" id="KW-0723">Serine/threonine-protein kinase</keyword>
<dbReference type="AlphaFoldDB" id="A0A4S8K9B8"/>
<comment type="similarity">
    <text evidence="1">Belongs to the protein kinase superfamily. CMGC Ser/Thr protein kinase family. CDC2/CDKX subfamily.</text>
</comment>
<dbReference type="CDD" id="cd07840">
    <property type="entry name" value="STKc_CDK9_like"/>
    <property type="match status" value="1"/>
</dbReference>
<dbReference type="FunFam" id="1.10.510.10:FF:000043">
    <property type="entry name" value="probable serine/threonine-protein kinase At1g54610"/>
    <property type="match status" value="1"/>
</dbReference>
<dbReference type="PROSITE" id="PS00028">
    <property type="entry name" value="ZINC_FINGER_C2H2_1"/>
    <property type="match status" value="1"/>
</dbReference>
<dbReference type="EMBL" id="PYDT01000001">
    <property type="protein sequence ID" value="THU71614.1"/>
    <property type="molecule type" value="Genomic_DNA"/>
</dbReference>
<dbReference type="FunFam" id="3.30.200.20:FF:000021">
    <property type="entry name" value="probable serine/threonine-protein kinase At1g54610"/>
    <property type="match status" value="1"/>
</dbReference>
<evidence type="ECO:0000256" key="5">
    <source>
        <dbReference type="ARBA" id="ARBA00022741"/>
    </source>
</evidence>
<dbReference type="GO" id="GO:0000307">
    <property type="term" value="C:cyclin-dependent protein kinase holoenzyme complex"/>
    <property type="evidence" value="ECO:0007669"/>
    <property type="project" value="TreeGrafter"/>
</dbReference>
<feature type="compositionally biased region" description="Basic residues" evidence="11">
    <location>
        <begin position="28"/>
        <end position="39"/>
    </location>
</feature>
<evidence type="ECO:0000256" key="4">
    <source>
        <dbReference type="ARBA" id="ARBA00022679"/>
    </source>
</evidence>
<feature type="binding site" evidence="10">
    <location>
        <position position="140"/>
    </location>
    <ligand>
        <name>ATP</name>
        <dbReference type="ChEBI" id="CHEBI:30616"/>
    </ligand>
</feature>
<feature type="region of interest" description="Disordered" evidence="11">
    <location>
        <begin position="834"/>
        <end position="855"/>
    </location>
</feature>
<evidence type="ECO:0000256" key="10">
    <source>
        <dbReference type="PROSITE-ProRule" id="PRU10141"/>
    </source>
</evidence>
<evidence type="ECO:0000256" key="2">
    <source>
        <dbReference type="ARBA" id="ARBA00012409"/>
    </source>
</evidence>
<name>A0A4S8K9B8_MUSBA</name>
<evidence type="ECO:0000313" key="15">
    <source>
        <dbReference type="Proteomes" id="UP000317650"/>
    </source>
</evidence>
<evidence type="ECO:0000256" key="1">
    <source>
        <dbReference type="ARBA" id="ARBA00006485"/>
    </source>
</evidence>
<dbReference type="EC" id="2.7.11.23" evidence="2"/>
<dbReference type="GO" id="GO:0005634">
    <property type="term" value="C:nucleus"/>
    <property type="evidence" value="ECO:0007669"/>
    <property type="project" value="TreeGrafter"/>
</dbReference>
<dbReference type="STRING" id="52838.A0A4S8K9B8"/>
<keyword evidence="9" id="KW-0862">Zinc</keyword>
<sequence>MGCAASNEAVSVTPAVDSAGILRDQRASSRKHRSGRSSRRGYCGSKEEEDRIELEEHGKASEDCARLQKFRLGNLHSYIEGEQVAAGWPSWLSAVAGEAIQGWVPLKADSFEKLEKIGQGTYSTVFRARDLDTGKIVALKKVRFDNSDPESIRFMAREIKILRMLDHPNIMKLEGLITSRLSCSLYLVFEYMEHDLAGLSSCPDINFSESQVKCYMRQLLSGLEHCHLHNIIHRDIKGANLLVNNEGVLKMADFGLANFYSPGHKQPLTSRVVTLWYRPPELLLGSTDYEATVDLWSVGCVFSEMFVGRPILQGRTEVEQLHKIFRLCGSPPDEYWKKSKLPHATIFKPHNRYKSSFQESFKNLPASAFSLLEKFLSIEPYKRGTTSSALASEYFRTKPYACESSDLPKYPPTKEIDTKNYDDLHRRKVTGRGHGSEAIVRPLRSSKASQEPGGLSKVADSKEESWINVTGIDRNNVKKDHLRVDGETRLFVDLQPMPSITHPDDGHNIKSNSQEDHADGRSCSTSNSKTRLSFARDPSSIESIKNKLYFEGQVNGGAHNVHASSKGHGSIELAKHAIVKNWTRLEHPQSFDSSDVYYSQELSKDLYKGFHDHDRVEFSGPLLSQTHKVDELLQKHERHIRQAVRRSWFQRADWFAGIAEALLLKRVERTVHLQMEPGELGEEAAASSQKPPRDPADSDGSAMAGDEREEWLNLTLGGRSSSSSLPRPPPSHRMFSCNYCMRKFFSSQALGGHQNAHKRERCVARRSHTPQRMMMMMMMADSPLHVPFLHSLNVVRPHSMVHEQFREPEAASFDHTKATWSPFAVDEASRSSWTESFQMESEPPQQQKLDLSLRL</sequence>
<dbReference type="InterPro" id="IPR000719">
    <property type="entry name" value="Prot_kinase_dom"/>
</dbReference>
<evidence type="ECO:0000256" key="11">
    <source>
        <dbReference type="SAM" id="MobiDB-lite"/>
    </source>
</evidence>
<evidence type="ECO:0000256" key="9">
    <source>
        <dbReference type="PROSITE-ProRule" id="PRU00042"/>
    </source>
</evidence>
<dbReference type="Gene3D" id="3.30.200.20">
    <property type="entry name" value="Phosphorylase Kinase, domain 1"/>
    <property type="match status" value="1"/>
</dbReference>
<dbReference type="InterPro" id="IPR050108">
    <property type="entry name" value="CDK"/>
</dbReference>
<proteinExistence type="inferred from homology"/>
<dbReference type="GO" id="GO:0008270">
    <property type="term" value="F:zinc ion binding"/>
    <property type="evidence" value="ECO:0007669"/>
    <property type="project" value="UniProtKB-KW"/>
</dbReference>
<dbReference type="SUPFAM" id="SSF57667">
    <property type="entry name" value="beta-beta-alpha zinc fingers"/>
    <property type="match status" value="1"/>
</dbReference>
<feature type="region of interest" description="Disordered" evidence="11">
    <location>
        <begin position="680"/>
        <end position="704"/>
    </location>
</feature>
<accession>A0A4S8K9B8</accession>
<evidence type="ECO:0000256" key="6">
    <source>
        <dbReference type="ARBA" id="ARBA00022777"/>
    </source>
</evidence>
<evidence type="ECO:0000256" key="8">
    <source>
        <dbReference type="ARBA" id="ARBA00049280"/>
    </source>
</evidence>
<dbReference type="PANTHER" id="PTHR24056:SF228">
    <property type="entry name" value="PROTEIN IMPAIRED IN BABA-INDUCED STERILITY 1"/>
    <property type="match status" value="1"/>
</dbReference>
<keyword evidence="9" id="KW-0479">Metal-binding</keyword>